<dbReference type="Pfam" id="PF07332">
    <property type="entry name" value="Phage_holin_3_6"/>
    <property type="match status" value="1"/>
</dbReference>
<sequence>MSGLSNSEKFIKNLIGFVETKIELLKLDVREEISKVLAKLIAIIVLLLLCFLMIIFLSLALGNYLNDILESSFLGYLIVAAVYLILIAIMNFLKNSGSFKKMIDKQVKKMVSKNGE</sequence>
<keyword evidence="3" id="KW-1185">Reference proteome</keyword>
<dbReference type="Proteomes" id="UP001172082">
    <property type="component" value="Unassembled WGS sequence"/>
</dbReference>
<proteinExistence type="predicted"/>
<dbReference type="InterPro" id="IPR009937">
    <property type="entry name" value="Phage_holin_3_6"/>
</dbReference>
<gene>
    <name evidence="2" type="ORF">QQ008_21365</name>
</gene>
<comment type="caution">
    <text evidence="2">The sequence shown here is derived from an EMBL/GenBank/DDBJ whole genome shotgun (WGS) entry which is preliminary data.</text>
</comment>
<feature type="transmembrane region" description="Helical" evidence="1">
    <location>
        <begin position="73"/>
        <end position="93"/>
    </location>
</feature>
<accession>A0ABT8KUW3</accession>
<keyword evidence="1" id="KW-1133">Transmembrane helix</keyword>
<evidence type="ECO:0000313" key="2">
    <source>
        <dbReference type="EMBL" id="MDN5203954.1"/>
    </source>
</evidence>
<reference evidence="2" key="1">
    <citation type="submission" date="2023-06" db="EMBL/GenBank/DDBJ databases">
        <title>Genomic of Parafulvivirga corallium.</title>
        <authorList>
            <person name="Wang G."/>
        </authorList>
    </citation>
    <scope>NUCLEOTIDE SEQUENCE</scope>
    <source>
        <strain evidence="2">BMA10</strain>
    </source>
</reference>
<feature type="transmembrane region" description="Helical" evidence="1">
    <location>
        <begin position="36"/>
        <end position="61"/>
    </location>
</feature>
<dbReference type="EMBL" id="JAUJEA010000009">
    <property type="protein sequence ID" value="MDN5203954.1"/>
    <property type="molecule type" value="Genomic_DNA"/>
</dbReference>
<protein>
    <submittedName>
        <fullName evidence="2">Phage holin family protein</fullName>
    </submittedName>
</protein>
<organism evidence="2 3">
    <name type="scientific">Splendidivirga corallicola</name>
    <dbReference type="NCBI Taxonomy" id="3051826"/>
    <lineage>
        <taxon>Bacteria</taxon>
        <taxon>Pseudomonadati</taxon>
        <taxon>Bacteroidota</taxon>
        <taxon>Cytophagia</taxon>
        <taxon>Cytophagales</taxon>
        <taxon>Splendidivirgaceae</taxon>
        <taxon>Splendidivirga</taxon>
    </lineage>
</organism>
<evidence type="ECO:0000256" key="1">
    <source>
        <dbReference type="SAM" id="Phobius"/>
    </source>
</evidence>
<keyword evidence="1" id="KW-0812">Transmembrane</keyword>
<evidence type="ECO:0000313" key="3">
    <source>
        <dbReference type="Proteomes" id="UP001172082"/>
    </source>
</evidence>
<keyword evidence="1" id="KW-0472">Membrane</keyword>
<name>A0ABT8KUW3_9BACT</name>
<dbReference type="RefSeq" id="WP_346753978.1">
    <property type="nucleotide sequence ID" value="NZ_JAUJEA010000009.1"/>
</dbReference>